<protein>
    <submittedName>
        <fullName evidence="2">Uncharacterized protein</fullName>
    </submittedName>
</protein>
<keyword evidence="1" id="KW-1133">Transmembrane helix</keyword>
<organism evidence="2 3">
    <name type="scientific">Dreissena polymorpha</name>
    <name type="common">Zebra mussel</name>
    <name type="synonym">Mytilus polymorpha</name>
    <dbReference type="NCBI Taxonomy" id="45954"/>
    <lineage>
        <taxon>Eukaryota</taxon>
        <taxon>Metazoa</taxon>
        <taxon>Spiralia</taxon>
        <taxon>Lophotrochozoa</taxon>
        <taxon>Mollusca</taxon>
        <taxon>Bivalvia</taxon>
        <taxon>Autobranchia</taxon>
        <taxon>Heteroconchia</taxon>
        <taxon>Euheterodonta</taxon>
        <taxon>Imparidentia</taxon>
        <taxon>Neoheterodontei</taxon>
        <taxon>Myida</taxon>
        <taxon>Dreissenoidea</taxon>
        <taxon>Dreissenidae</taxon>
        <taxon>Dreissena</taxon>
    </lineage>
</organism>
<keyword evidence="3" id="KW-1185">Reference proteome</keyword>
<reference evidence="2" key="1">
    <citation type="journal article" date="2019" name="bioRxiv">
        <title>The Genome of the Zebra Mussel, Dreissena polymorpha: A Resource for Invasive Species Research.</title>
        <authorList>
            <person name="McCartney M.A."/>
            <person name="Auch B."/>
            <person name="Kono T."/>
            <person name="Mallez S."/>
            <person name="Zhang Y."/>
            <person name="Obille A."/>
            <person name="Becker A."/>
            <person name="Abrahante J.E."/>
            <person name="Garbe J."/>
            <person name="Badalamenti J.P."/>
            <person name="Herman A."/>
            <person name="Mangelson H."/>
            <person name="Liachko I."/>
            <person name="Sullivan S."/>
            <person name="Sone E.D."/>
            <person name="Koren S."/>
            <person name="Silverstein K.A.T."/>
            <person name="Beckman K.B."/>
            <person name="Gohl D.M."/>
        </authorList>
    </citation>
    <scope>NUCLEOTIDE SEQUENCE</scope>
    <source>
        <strain evidence="2">Duluth1</strain>
        <tissue evidence="2">Whole animal</tissue>
    </source>
</reference>
<gene>
    <name evidence="2" type="ORF">DPMN_023148</name>
</gene>
<dbReference type="AlphaFoldDB" id="A0A9D4LK71"/>
<name>A0A9D4LK71_DREPO</name>
<reference evidence="2" key="2">
    <citation type="submission" date="2020-11" db="EMBL/GenBank/DDBJ databases">
        <authorList>
            <person name="McCartney M.A."/>
            <person name="Auch B."/>
            <person name="Kono T."/>
            <person name="Mallez S."/>
            <person name="Becker A."/>
            <person name="Gohl D.M."/>
            <person name="Silverstein K.A.T."/>
            <person name="Koren S."/>
            <person name="Bechman K.B."/>
            <person name="Herman A."/>
            <person name="Abrahante J.E."/>
            <person name="Garbe J."/>
        </authorList>
    </citation>
    <scope>NUCLEOTIDE SEQUENCE</scope>
    <source>
        <strain evidence="2">Duluth1</strain>
        <tissue evidence="2">Whole animal</tissue>
    </source>
</reference>
<dbReference type="Proteomes" id="UP000828390">
    <property type="component" value="Unassembled WGS sequence"/>
</dbReference>
<keyword evidence="1" id="KW-0472">Membrane</keyword>
<evidence type="ECO:0000313" key="3">
    <source>
        <dbReference type="Proteomes" id="UP000828390"/>
    </source>
</evidence>
<accession>A0A9D4LK71</accession>
<evidence type="ECO:0000256" key="1">
    <source>
        <dbReference type="SAM" id="Phobius"/>
    </source>
</evidence>
<dbReference type="EMBL" id="JAIWYP010000002">
    <property type="protein sequence ID" value="KAH3860255.1"/>
    <property type="molecule type" value="Genomic_DNA"/>
</dbReference>
<sequence length="148" mass="15799">MKDITRLPVGLFWSFSISATRSASSLRYIFLYLGLVAGGFLILINESPANELRLLVLSVGELIGDVWESTILGRLGGTLTQGSSSISQTPEIERFSNILECTDTRESLPVTSNIESSDSEGPLQVVSLAPSVNVVDGEDPLVATGGRL</sequence>
<proteinExistence type="predicted"/>
<feature type="transmembrane region" description="Helical" evidence="1">
    <location>
        <begin position="29"/>
        <end position="45"/>
    </location>
</feature>
<comment type="caution">
    <text evidence="2">The sequence shown here is derived from an EMBL/GenBank/DDBJ whole genome shotgun (WGS) entry which is preliminary data.</text>
</comment>
<evidence type="ECO:0000313" key="2">
    <source>
        <dbReference type="EMBL" id="KAH3860255.1"/>
    </source>
</evidence>
<keyword evidence="1" id="KW-0812">Transmembrane</keyword>